<dbReference type="GO" id="GO:0005737">
    <property type="term" value="C:cytoplasm"/>
    <property type="evidence" value="ECO:0007669"/>
    <property type="project" value="TreeGrafter"/>
</dbReference>
<proteinExistence type="inferred from homology"/>
<evidence type="ECO:0000313" key="7">
    <source>
        <dbReference type="Proteomes" id="UP000268658"/>
    </source>
</evidence>
<feature type="domain" description="Sulfatase N-terminal" evidence="5">
    <location>
        <begin position="42"/>
        <end position="404"/>
    </location>
</feature>
<feature type="region of interest" description="Disordered" evidence="4">
    <location>
        <begin position="1"/>
        <end position="39"/>
    </location>
</feature>
<name>A0A3S4VXH3_ACTVI</name>
<dbReference type="PANTHER" id="PTHR45953">
    <property type="entry name" value="IDURONATE 2-SULFATASE"/>
    <property type="match status" value="1"/>
</dbReference>
<dbReference type="InterPro" id="IPR024607">
    <property type="entry name" value="Sulfatase_CS"/>
</dbReference>
<dbReference type="Pfam" id="PF00884">
    <property type="entry name" value="Sulfatase"/>
    <property type="match status" value="1"/>
</dbReference>
<evidence type="ECO:0000256" key="4">
    <source>
        <dbReference type="SAM" id="MobiDB-lite"/>
    </source>
</evidence>
<dbReference type="Gene3D" id="3.40.720.10">
    <property type="entry name" value="Alkaline Phosphatase, subunit A"/>
    <property type="match status" value="1"/>
</dbReference>
<dbReference type="RefSeq" id="WP_197722287.1">
    <property type="nucleotide sequence ID" value="NZ_JASPER010000018.1"/>
</dbReference>
<dbReference type="GO" id="GO:0047753">
    <property type="term" value="F:choline-sulfatase activity"/>
    <property type="evidence" value="ECO:0007669"/>
    <property type="project" value="UniProtKB-EC"/>
</dbReference>
<evidence type="ECO:0000313" key="6">
    <source>
        <dbReference type="EMBL" id="VEI16509.1"/>
    </source>
</evidence>
<dbReference type="Proteomes" id="UP000268658">
    <property type="component" value="Chromosome"/>
</dbReference>
<dbReference type="AlphaFoldDB" id="A0A3S4VXH3"/>
<protein>
    <submittedName>
        <fullName evidence="6">Choline-sulfatase</fullName>
        <ecNumber evidence="6">3.1.6.6</ecNumber>
    </submittedName>
</protein>
<comment type="similarity">
    <text evidence="1">Belongs to the sulfatase family.</text>
</comment>
<dbReference type="PANTHER" id="PTHR45953:SF1">
    <property type="entry name" value="IDURONATE 2-SULFATASE"/>
    <property type="match status" value="1"/>
</dbReference>
<dbReference type="SUPFAM" id="SSF53649">
    <property type="entry name" value="Alkaline phosphatase-like"/>
    <property type="match status" value="1"/>
</dbReference>
<evidence type="ECO:0000256" key="2">
    <source>
        <dbReference type="ARBA" id="ARBA00022723"/>
    </source>
</evidence>
<dbReference type="EMBL" id="LR134477">
    <property type="protein sequence ID" value="VEI16509.1"/>
    <property type="molecule type" value="Genomic_DNA"/>
</dbReference>
<dbReference type="InterPro" id="IPR017850">
    <property type="entry name" value="Alkaline_phosphatase_core_sf"/>
</dbReference>
<gene>
    <name evidence="6" type="primary">betC</name>
    <name evidence="6" type="ORF">NCTC10951_01713</name>
</gene>
<dbReference type="InterPro" id="IPR000917">
    <property type="entry name" value="Sulfatase_N"/>
</dbReference>
<dbReference type="GO" id="GO:0046872">
    <property type="term" value="F:metal ion binding"/>
    <property type="evidence" value="ECO:0007669"/>
    <property type="project" value="UniProtKB-KW"/>
</dbReference>
<dbReference type="KEGG" id="avc:NCTC10951_01713"/>
<keyword evidence="3 6" id="KW-0378">Hydrolase</keyword>
<accession>A0A3S4VXH3</accession>
<dbReference type="PROSITE" id="PS00523">
    <property type="entry name" value="SULFATASE_1"/>
    <property type="match status" value="1"/>
</dbReference>
<evidence type="ECO:0000256" key="1">
    <source>
        <dbReference type="ARBA" id="ARBA00008779"/>
    </source>
</evidence>
<evidence type="ECO:0000256" key="3">
    <source>
        <dbReference type="ARBA" id="ARBA00022801"/>
    </source>
</evidence>
<keyword evidence="2" id="KW-0479">Metal-binding</keyword>
<sequence length="535" mass="60233">MTTTSNPQAAQPAESAGPTEPAGPVEGAQPARPGRDIPDNVRNVLVIMTDQHRTDTIGCLGNPHAQTPVIDAMGENGFAFTNCYTPTAICTPARASLLTGKLPRKHQVLANPEWNIAYQTAIPLGTWTYTQALRDHGYNVGIVGKYHCGPNLPDQFGMDDDSYWGAENPVGNEKYVAWLEKNNLPPVKAHDLWRGKLPGNRDGHIIAARLDQPEEATFERFLADRAIEKLREYAADWKKDSKPFSLDVHFFGPHLPYFLPDEWFDLIDPETVTLPENFGDSLIGKPPIQQNYATYWSTSSFTNEQWKKLIAVYWGYVAMIDFEIGRIMDVARELGVLDDTAVFFCADHGEFTGSHRMNDKGPAMYDDIYNVPFIAHIPGVSTVGRSDAFTSLIDLPATVLDIAGLDPSLVEDGRSIVDLTRGQEVPDWRENIVCEFHGHHFPLQQRMLRTRDFKLVVNHESINELYDLRVDPAEMNNVYTVPVYDQIRRELATELYRQLRERGDHSFAKWMAAMTDFDIPLVNTARSDLDKVLSD</sequence>
<organism evidence="6 7">
    <name type="scientific">Actinomyces viscosus</name>
    <dbReference type="NCBI Taxonomy" id="1656"/>
    <lineage>
        <taxon>Bacteria</taxon>
        <taxon>Bacillati</taxon>
        <taxon>Actinomycetota</taxon>
        <taxon>Actinomycetes</taxon>
        <taxon>Actinomycetales</taxon>
        <taxon>Actinomycetaceae</taxon>
        <taxon>Actinomyces</taxon>
    </lineage>
</organism>
<dbReference type="EC" id="3.1.6.6" evidence="6"/>
<reference evidence="6 7" key="1">
    <citation type="submission" date="2018-12" db="EMBL/GenBank/DDBJ databases">
        <authorList>
            <consortium name="Pathogen Informatics"/>
        </authorList>
    </citation>
    <scope>NUCLEOTIDE SEQUENCE [LARGE SCALE GENOMIC DNA]</scope>
    <source>
        <strain evidence="6 7">NCTC10951</strain>
    </source>
</reference>
<evidence type="ECO:0000259" key="5">
    <source>
        <dbReference type="Pfam" id="PF00884"/>
    </source>
</evidence>
<dbReference type="CDD" id="cd16033">
    <property type="entry name" value="sulfatase_like"/>
    <property type="match status" value="1"/>
</dbReference>